<evidence type="ECO:0000259" key="3">
    <source>
        <dbReference type="Pfam" id="PF14016"/>
    </source>
</evidence>
<comment type="caution">
    <text evidence="4">The sequence shown here is derived from an EMBL/GenBank/DDBJ whole genome shotgun (WGS) entry which is preliminary data.</text>
</comment>
<gene>
    <name evidence="4" type="ORF">ITJ42_02560</name>
</gene>
<organism evidence="4 5">
    <name type="scientific">Clavibacter phaseoli</name>
    <dbReference type="NCBI Taxonomy" id="1734031"/>
    <lineage>
        <taxon>Bacteria</taxon>
        <taxon>Bacillati</taxon>
        <taxon>Actinomycetota</taxon>
        <taxon>Actinomycetes</taxon>
        <taxon>Micrococcales</taxon>
        <taxon>Microbacteriaceae</taxon>
        <taxon>Clavibacter</taxon>
    </lineage>
</organism>
<dbReference type="PROSITE" id="PS51257">
    <property type="entry name" value="PROKAR_LIPOPROTEIN"/>
    <property type="match status" value="1"/>
</dbReference>
<dbReference type="AlphaFoldDB" id="A0A8I0VG33"/>
<dbReference type="Proteomes" id="UP000634579">
    <property type="component" value="Unassembled WGS sequence"/>
</dbReference>
<dbReference type="InterPro" id="IPR025326">
    <property type="entry name" value="DUF4232"/>
</dbReference>
<evidence type="ECO:0000256" key="2">
    <source>
        <dbReference type="SAM" id="SignalP"/>
    </source>
</evidence>
<dbReference type="Pfam" id="PF14016">
    <property type="entry name" value="DUF4232"/>
    <property type="match status" value="1"/>
</dbReference>
<dbReference type="EMBL" id="JADKRP010000001">
    <property type="protein sequence ID" value="MBF4630094.1"/>
    <property type="molecule type" value="Genomic_DNA"/>
</dbReference>
<evidence type="ECO:0000313" key="5">
    <source>
        <dbReference type="Proteomes" id="UP000634579"/>
    </source>
</evidence>
<proteinExistence type="predicted"/>
<feature type="signal peptide" evidence="2">
    <location>
        <begin position="1"/>
        <end position="26"/>
    </location>
</feature>
<name>A0A8I0VG33_9MICO</name>
<feature type="region of interest" description="Disordered" evidence="1">
    <location>
        <begin position="30"/>
        <end position="81"/>
    </location>
</feature>
<feature type="chain" id="PRO_5039214213" evidence="2">
    <location>
        <begin position="27"/>
        <end position="227"/>
    </location>
</feature>
<keyword evidence="5" id="KW-1185">Reference proteome</keyword>
<feature type="domain" description="DUF4232" evidence="3">
    <location>
        <begin position="82"/>
        <end position="221"/>
    </location>
</feature>
<evidence type="ECO:0000256" key="1">
    <source>
        <dbReference type="SAM" id="MobiDB-lite"/>
    </source>
</evidence>
<sequence>MTTDRLPSRVPRLLAPLALAAALALAGCTDAGGGSATAPPAERPASVAPTDTPTATPATSPTAAASDGATGDPAASGDAPRCAVDALTGSIAPASGPGGDPGEGTGMSQQRVTVVLTNSSASPCTLQGWPGVSFVGDGDGTQLGLPATLDRGTDHPTVTLEPGASAQAPLHYTDGQVYPDAECGLTPADGLRVYPPGSTASLFVAWPQPACSTTDHALLEVGGFVAS</sequence>
<keyword evidence="2" id="KW-0732">Signal</keyword>
<protein>
    <submittedName>
        <fullName evidence="4">DUF4232 domain-containing protein</fullName>
    </submittedName>
</protein>
<feature type="compositionally biased region" description="Low complexity" evidence="1">
    <location>
        <begin position="44"/>
        <end position="80"/>
    </location>
</feature>
<evidence type="ECO:0000313" key="4">
    <source>
        <dbReference type="EMBL" id="MBF4630094.1"/>
    </source>
</evidence>
<dbReference type="RefSeq" id="WP_194674260.1">
    <property type="nucleotide sequence ID" value="NZ_JADKRP010000001.1"/>
</dbReference>
<accession>A0A8I0VG33</accession>
<reference evidence="4 5" key="1">
    <citation type="submission" date="2020-10" db="EMBL/GenBank/DDBJ databases">
        <title>Draft genome sequences of plant-associated actinobacteria.</title>
        <authorList>
            <person name="Tarlachkov S.V."/>
            <person name="Starodumova I.P."/>
            <person name="Dorofeeva L.V."/>
            <person name="Prisyazhnaya N.V."/>
            <person name="Roubtsova T.V."/>
            <person name="Chizhov V.N."/>
            <person name="Nadler S.A."/>
            <person name="Subbotin S.A."/>
            <person name="Evtushenko L.I."/>
        </authorList>
    </citation>
    <scope>NUCLEOTIDE SEQUENCE [LARGE SCALE GENOMIC DNA]</scope>
    <source>
        <strain evidence="4 5">VKM Ac-2886</strain>
    </source>
</reference>